<dbReference type="InParanoid" id="B0DKN2"/>
<gene>
    <name evidence="1" type="ORF">LACBIDRAFT_303970</name>
</gene>
<protein>
    <submittedName>
        <fullName evidence="1">Predicted protein</fullName>
    </submittedName>
</protein>
<accession>B0DKN2</accession>
<dbReference type="RefSeq" id="XP_001884498.1">
    <property type="nucleotide sequence ID" value="XM_001884463.1"/>
</dbReference>
<reference evidence="1 2" key="1">
    <citation type="journal article" date="2008" name="Nature">
        <title>The genome of Laccaria bicolor provides insights into mycorrhizal symbiosis.</title>
        <authorList>
            <person name="Martin F."/>
            <person name="Aerts A."/>
            <person name="Ahren D."/>
            <person name="Brun A."/>
            <person name="Danchin E.G.J."/>
            <person name="Duchaussoy F."/>
            <person name="Gibon J."/>
            <person name="Kohler A."/>
            <person name="Lindquist E."/>
            <person name="Pereda V."/>
            <person name="Salamov A."/>
            <person name="Shapiro H.J."/>
            <person name="Wuyts J."/>
            <person name="Blaudez D."/>
            <person name="Buee M."/>
            <person name="Brokstein P."/>
            <person name="Canbaeck B."/>
            <person name="Cohen D."/>
            <person name="Courty P.E."/>
            <person name="Coutinho P.M."/>
            <person name="Delaruelle C."/>
            <person name="Detter J.C."/>
            <person name="Deveau A."/>
            <person name="DiFazio S."/>
            <person name="Duplessis S."/>
            <person name="Fraissinet-Tachet L."/>
            <person name="Lucic E."/>
            <person name="Frey-Klett P."/>
            <person name="Fourrey C."/>
            <person name="Feussner I."/>
            <person name="Gay G."/>
            <person name="Grimwood J."/>
            <person name="Hoegger P.J."/>
            <person name="Jain P."/>
            <person name="Kilaru S."/>
            <person name="Labbe J."/>
            <person name="Lin Y.C."/>
            <person name="Legue V."/>
            <person name="Le Tacon F."/>
            <person name="Marmeisse R."/>
            <person name="Melayah D."/>
            <person name="Montanini B."/>
            <person name="Muratet M."/>
            <person name="Nehls U."/>
            <person name="Niculita-Hirzel H."/>
            <person name="Oudot-Le Secq M.P."/>
            <person name="Peter M."/>
            <person name="Quesneville H."/>
            <person name="Rajashekar B."/>
            <person name="Reich M."/>
            <person name="Rouhier N."/>
            <person name="Schmutz J."/>
            <person name="Yin T."/>
            <person name="Chalot M."/>
            <person name="Henrissat B."/>
            <person name="Kuees U."/>
            <person name="Lucas S."/>
            <person name="Van de Peer Y."/>
            <person name="Podila G.K."/>
            <person name="Polle A."/>
            <person name="Pukkila P.J."/>
            <person name="Richardson P.M."/>
            <person name="Rouze P."/>
            <person name="Sanders I.R."/>
            <person name="Stajich J.E."/>
            <person name="Tunlid A."/>
            <person name="Tuskan G."/>
            <person name="Grigoriev I.V."/>
        </authorList>
    </citation>
    <scope>NUCLEOTIDE SEQUENCE [LARGE SCALE GENOMIC DNA]</scope>
    <source>
        <strain evidence="2">S238N-H82 / ATCC MYA-4686</strain>
    </source>
</reference>
<name>B0DKN2_LACBS</name>
<dbReference type="GeneID" id="6080176"/>
<dbReference type="KEGG" id="lbc:LACBIDRAFT_303970"/>
<dbReference type="OrthoDB" id="10545222at2759"/>
<dbReference type="HOGENOM" id="CLU_2590168_0_0_1"/>
<dbReference type="AlphaFoldDB" id="B0DKN2"/>
<evidence type="ECO:0000313" key="2">
    <source>
        <dbReference type="Proteomes" id="UP000001194"/>
    </source>
</evidence>
<keyword evidence="2" id="KW-1185">Reference proteome</keyword>
<dbReference type="Proteomes" id="UP000001194">
    <property type="component" value="Unassembled WGS sequence"/>
</dbReference>
<proteinExistence type="predicted"/>
<sequence length="80" mass="9572">MINIFDTLLNYEAFTRRPFYYRSKKVWPWSEQRNNGKERHPCRGKSNAITKWSVRAAALYKPRCDHVDSLPLWPFGLDQV</sequence>
<dbReference type="EMBL" id="DS547116">
    <property type="protein sequence ID" value="EDR04674.1"/>
    <property type="molecule type" value="Genomic_DNA"/>
</dbReference>
<organism evidence="2">
    <name type="scientific">Laccaria bicolor (strain S238N-H82 / ATCC MYA-4686)</name>
    <name type="common">Bicoloured deceiver</name>
    <name type="synonym">Laccaria laccata var. bicolor</name>
    <dbReference type="NCBI Taxonomy" id="486041"/>
    <lineage>
        <taxon>Eukaryota</taxon>
        <taxon>Fungi</taxon>
        <taxon>Dikarya</taxon>
        <taxon>Basidiomycota</taxon>
        <taxon>Agaricomycotina</taxon>
        <taxon>Agaricomycetes</taxon>
        <taxon>Agaricomycetidae</taxon>
        <taxon>Agaricales</taxon>
        <taxon>Agaricineae</taxon>
        <taxon>Hydnangiaceae</taxon>
        <taxon>Laccaria</taxon>
    </lineage>
</organism>
<evidence type="ECO:0000313" key="1">
    <source>
        <dbReference type="EMBL" id="EDR04674.1"/>
    </source>
</evidence>